<comment type="caution">
    <text evidence="3">The sequence shown here is derived from an EMBL/GenBank/DDBJ whole genome shotgun (WGS) entry which is preliminary data.</text>
</comment>
<gene>
    <name evidence="3" type="ORF">ACFO0B_19680</name>
</gene>
<dbReference type="EMBL" id="JBHSAX010000017">
    <property type="protein sequence ID" value="MFC3964213.1"/>
    <property type="molecule type" value="Genomic_DNA"/>
</dbReference>
<evidence type="ECO:0000256" key="2">
    <source>
        <dbReference type="SAM" id="Phobius"/>
    </source>
</evidence>
<dbReference type="RefSeq" id="WP_378613984.1">
    <property type="nucleotide sequence ID" value="NZ_JBHSAX010000017.1"/>
</dbReference>
<feature type="transmembrane region" description="Helical" evidence="2">
    <location>
        <begin position="28"/>
        <end position="53"/>
    </location>
</feature>
<feature type="transmembrane region" description="Helical" evidence="2">
    <location>
        <begin position="90"/>
        <end position="112"/>
    </location>
</feature>
<feature type="region of interest" description="Disordered" evidence="1">
    <location>
        <begin position="142"/>
        <end position="172"/>
    </location>
</feature>
<evidence type="ECO:0000256" key="1">
    <source>
        <dbReference type="SAM" id="MobiDB-lite"/>
    </source>
</evidence>
<feature type="transmembrane region" description="Helical" evidence="2">
    <location>
        <begin position="119"/>
        <end position="138"/>
    </location>
</feature>
<feature type="compositionally biased region" description="Low complexity" evidence="1">
    <location>
        <begin position="145"/>
        <end position="156"/>
    </location>
</feature>
<dbReference type="Proteomes" id="UP001595696">
    <property type="component" value="Unassembled WGS sequence"/>
</dbReference>
<protein>
    <recommendedName>
        <fullName evidence="5">Integral membrane protein</fullName>
    </recommendedName>
</protein>
<organism evidence="3 4">
    <name type="scientific">Nocardia jiangsuensis</name>
    <dbReference type="NCBI Taxonomy" id="1691563"/>
    <lineage>
        <taxon>Bacteria</taxon>
        <taxon>Bacillati</taxon>
        <taxon>Actinomycetota</taxon>
        <taxon>Actinomycetes</taxon>
        <taxon>Mycobacteriales</taxon>
        <taxon>Nocardiaceae</taxon>
        <taxon>Nocardia</taxon>
    </lineage>
</organism>
<evidence type="ECO:0008006" key="5">
    <source>
        <dbReference type="Google" id="ProtNLM"/>
    </source>
</evidence>
<proteinExistence type="predicted"/>
<accession>A0ABV8DVQ1</accession>
<feature type="transmembrane region" description="Helical" evidence="2">
    <location>
        <begin position="60"/>
        <end position="84"/>
    </location>
</feature>
<feature type="compositionally biased region" description="Basic and acidic residues" evidence="1">
    <location>
        <begin position="159"/>
        <end position="172"/>
    </location>
</feature>
<sequence>MKRFLAALSGVLLAVSVAVVEPRLAVVVLVLAAVGLWFRIAAVCAVLVVVGLVAVADVDLVVCTAAGLVATTYLLLSATVTAPAGVVPTTIPSVVGALFFSGCAVAVASVPLDLPYAPLAAPVLVLILSALVLLGVAVRRNGSVSTPSTSPATSAEPEPDVKSADEPTTADR</sequence>
<name>A0ABV8DVQ1_9NOCA</name>
<evidence type="ECO:0000313" key="3">
    <source>
        <dbReference type="EMBL" id="MFC3964213.1"/>
    </source>
</evidence>
<keyword evidence="2" id="KW-0812">Transmembrane</keyword>
<reference evidence="4" key="1">
    <citation type="journal article" date="2019" name="Int. J. Syst. Evol. Microbiol.">
        <title>The Global Catalogue of Microorganisms (GCM) 10K type strain sequencing project: providing services to taxonomists for standard genome sequencing and annotation.</title>
        <authorList>
            <consortium name="The Broad Institute Genomics Platform"/>
            <consortium name="The Broad Institute Genome Sequencing Center for Infectious Disease"/>
            <person name="Wu L."/>
            <person name="Ma J."/>
        </authorList>
    </citation>
    <scope>NUCLEOTIDE SEQUENCE [LARGE SCALE GENOMIC DNA]</scope>
    <source>
        <strain evidence="4">CGMCC 4.7330</strain>
    </source>
</reference>
<keyword evidence="2" id="KW-0472">Membrane</keyword>
<keyword evidence="2" id="KW-1133">Transmembrane helix</keyword>
<keyword evidence="4" id="KW-1185">Reference proteome</keyword>
<evidence type="ECO:0000313" key="4">
    <source>
        <dbReference type="Proteomes" id="UP001595696"/>
    </source>
</evidence>